<dbReference type="Gene3D" id="3.40.50.300">
    <property type="entry name" value="P-loop containing nucleotide triphosphate hydrolases"/>
    <property type="match status" value="1"/>
</dbReference>
<dbReference type="PROSITE" id="PS50088">
    <property type="entry name" value="ANK_REPEAT"/>
    <property type="match status" value="9"/>
</dbReference>
<dbReference type="PANTHER" id="PTHR24123:SF33">
    <property type="entry name" value="PROTEIN HOS4"/>
    <property type="match status" value="1"/>
</dbReference>
<feature type="repeat" description="ANK" evidence="3">
    <location>
        <begin position="1419"/>
        <end position="1451"/>
    </location>
</feature>
<accession>A0AAD6GZE3</accession>
<feature type="repeat" description="ANK" evidence="3">
    <location>
        <begin position="687"/>
        <end position="719"/>
    </location>
</feature>
<feature type="repeat" description="ANK" evidence="3">
    <location>
        <begin position="720"/>
        <end position="753"/>
    </location>
</feature>
<evidence type="ECO:0000313" key="7">
    <source>
        <dbReference type="Proteomes" id="UP001213799"/>
    </source>
</evidence>
<dbReference type="InterPro" id="IPR054471">
    <property type="entry name" value="GPIID_WHD"/>
</dbReference>
<evidence type="ECO:0000259" key="5">
    <source>
        <dbReference type="Pfam" id="PF24883"/>
    </source>
</evidence>
<dbReference type="Pfam" id="PF24883">
    <property type="entry name" value="NPHP3_N"/>
    <property type="match status" value="1"/>
</dbReference>
<dbReference type="Pfam" id="PF12796">
    <property type="entry name" value="Ank_2"/>
    <property type="match status" value="4"/>
</dbReference>
<keyword evidence="7" id="KW-1185">Reference proteome</keyword>
<dbReference type="SMART" id="SM00248">
    <property type="entry name" value="ANK"/>
    <property type="match status" value="21"/>
</dbReference>
<gene>
    <name evidence="6" type="ORF">N7537_007465</name>
</gene>
<dbReference type="InterPro" id="IPR056884">
    <property type="entry name" value="NPHP3-like_N"/>
</dbReference>
<comment type="caution">
    <text evidence="6">The sequence shown here is derived from an EMBL/GenBank/DDBJ whole genome shotgun (WGS) entry which is preliminary data.</text>
</comment>
<feature type="repeat" description="ANK" evidence="3">
    <location>
        <begin position="654"/>
        <end position="686"/>
    </location>
</feature>
<dbReference type="PANTHER" id="PTHR24123">
    <property type="entry name" value="ANKYRIN REPEAT-CONTAINING"/>
    <property type="match status" value="1"/>
</dbReference>
<evidence type="ECO:0000256" key="1">
    <source>
        <dbReference type="ARBA" id="ARBA00022737"/>
    </source>
</evidence>
<dbReference type="InterPro" id="IPR051165">
    <property type="entry name" value="Multifunctional_ANK_Repeat"/>
</dbReference>
<evidence type="ECO:0000256" key="3">
    <source>
        <dbReference type="PROSITE-ProRule" id="PRU00023"/>
    </source>
</evidence>
<feature type="repeat" description="ANK" evidence="3">
    <location>
        <begin position="1081"/>
        <end position="1113"/>
    </location>
</feature>
<proteinExistence type="predicted"/>
<dbReference type="Pfam" id="PF22939">
    <property type="entry name" value="WHD_GPIID"/>
    <property type="match status" value="1"/>
</dbReference>
<dbReference type="RefSeq" id="XP_056750598.1">
    <property type="nucleotide sequence ID" value="XM_056898522.1"/>
</dbReference>
<dbReference type="PROSITE" id="PS50297">
    <property type="entry name" value="ANK_REP_REGION"/>
    <property type="match status" value="5"/>
</dbReference>
<evidence type="ECO:0000313" key="6">
    <source>
        <dbReference type="EMBL" id="KAJ5597381.1"/>
    </source>
</evidence>
<reference evidence="6" key="1">
    <citation type="journal article" date="2023" name="IMA Fungus">
        <title>Comparative genomic study of the Penicillium genus elucidates a diverse pangenome and 15 lateral gene transfer events.</title>
        <authorList>
            <person name="Petersen C."/>
            <person name="Sorensen T."/>
            <person name="Nielsen M.R."/>
            <person name="Sondergaard T.E."/>
            <person name="Sorensen J.L."/>
            <person name="Fitzpatrick D.A."/>
            <person name="Frisvad J.C."/>
            <person name="Nielsen K.L."/>
        </authorList>
    </citation>
    <scope>NUCLEOTIDE SEQUENCE</scope>
    <source>
        <strain evidence="6">IBT 12815</strain>
    </source>
</reference>
<keyword evidence="2 3" id="KW-0040">ANK repeat</keyword>
<name>A0AAD6GZE3_9EURO</name>
<keyword evidence="1" id="KW-0677">Repeat</keyword>
<dbReference type="PRINTS" id="PR01415">
    <property type="entry name" value="ANKYRIN"/>
</dbReference>
<feature type="domain" description="Nephrocystin 3-like N-terminal" evidence="5">
    <location>
        <begin position="177"/>
        <end position="333"/>
    </location>
</feature>
<organism evidence="6 7">
    <name type="scientific">Penicillium hordei</name>
    <dbReference type="NCBI Taxonomy" id="40994"/>
    <lineage>
        <taxon>Eukaryota</taxon>
        <taxon>Fungi</taxon>
        <taxon>Dikarya</taxon>
        <taxon>Ascomycota</taxon>
        <taxon>Pezizomycotina</taxon>
        <taxon>Eurotiomycetes</taxon>
        <taxon>Eurotiomycetidae</taxon>
        <taxon>Eurotiales</taxon>
        <taxon>Aspergillaceae</taxon>
        <taxon>Penicillium</taxon>
    </lineage>
</organism>
<dbReference type="SUPFAM" id="SSF52540">
    <property type="entry name" value="P-loop containing nucleoside triphosphate hydrolases"/>
    <property type="match status" value="1"/>
</dbReference>
<dbReference type="Pfam" id="PF00023">
    <property type="entry name" value="Ank"/>
    <property type="match status" value="1"/>
</dbReference>
<evidence type="ECO:0000256" key="2">
    <source>
        <dbReference type="ARBA" id="ARBA00023043"/>
    </source>
</evidence>
<dbReference type="SUPFAM" id="SSF48403">
    <property type="entry name" value="Ankyrin repeat"/>
    <property type="match status" value="4"/>
</dbReference>
<sequence>MAELVGLVASIAGLVQIAGQITKLSYSYVSDIKSAPKTQKLYLQEVSALTDVLFRVEKAIQEAESTDLDLPSWPSSLNEEALQECRRHLLALHVDLDKRLRRLVWPFQEKEVKKYIDLLHRYRSLFADFLSTNIMSVTTATYKKVAGIDQEQMRQYLYSLFPASDNLLRSRPNACPGTGKWFLNSQDVENWRTGDPSLLWCYGAPGVGKSLLSSITIGNLWDQRSETTCSVVYVFCQFSSREQQTLTAILQCMIRQVIEQADEKVLFAMKHLFVDPMKQREPVGLTESFATACELKSTYLLVDGLDEVTGADGLLPYLSSFVENGCKVMVTSRDLGHIRKAMDFATKIEICSQVEDLEIYIDSRFQKNELPRGAQKLIGKIMEKSGNMFLHTKLVLDEILDLTTVRHMQKALEKQSTGLNQVYQSTLQRIDMQPMAKRELARRFIGWVVFAKRRLKIDEVIHAFAVEDDENYIEEDNFVSPDLLLRSCVGLVVLHEDKTVAMVHATAYDFFGSTVLLSCDMETDIAETCLRYMCLSPFKEGPCTSRVEMSCRFDKMLFLDYASRHWARHIKEIESVEEDLKSLVQFFICNDKLLNAAVQALHFRNKLEIDLLDSLFDSIPQDQTALHVAAYWNLTGTLRTLIESGLSTCLTDTQGWTPLHYSCANGHFSSAEILVRNGADVDATDNQDWTPLFWASFTGSLDIVRLLLSEHANYTNRSKYGWTALHWAISRGEAEVVLELVQHHQAQLSRVTKADIRTLSVEDVRRLNTPENTSPMQIAAEGKNAKIFDLLVAHFDAPDSTGGEDFQKIWSRERFRVPIAQSTWRNTFKSQINGEASHPSELIAGETYMEEDPRNYFWYEFTKEDPSAWKSNLLVSAIQDGDFQAAKLFLELGADVNYFSEKGPLLDLAAHQRDPRFVQLLLEKSSKELQAEMNESILRTAISLGNLETAKVILDSDGAHVNHNGTLLHAAASEQDPQFALLLLSKGARPELLDGYNQTALSVAVTNGFVETAQALIEGGADVNQWSNMWICNKGGWRTCLMMAVSLAGADIGDQERRDSGTEMVRMLLSKGASLEFKDEEGKTALHVAATCRSVKCTELLMAAGSTIETVDESGRTPIHTMMEAVKPSWDVEEVEEVLRLLLQGLSEDVVISLLAQKTCQSVVSNFLDDGDIQLDTPLTSALKQRAWSIARLLVNFGAEPPTSSSFRPIVTDAARDLESQIVASLIGSGMSPSDDAVLELIKSIDDRFFAVRSSLLSLSRKTLSRSEFSRVCAQARAKNNLQKPRLPHDKMAQASKPILTSLVSAGADVNFCNSEIKTTPLLLAAEKIPIAQITAALLELGADCFHSFENGFDPILTAAAVNNTEPLRCLLAHASNSPKPGHWTQHLEYQGQLSNKDIFDCICQALKLAGKLNYKYSNEETLLHFAANTGNTDLVISLISHGAYADIPNEDGFFPIHCAAFASGHNDIVWRLLPVNIVQHISHHHPYRSVEARVSLRDEEICQQISNITNEKGNTMLWEALESGDETMFLHLLKLESDFNSCVTLCGKHPSLLYHACARGMTKAVSFLLECNVDIERADNCGWRPLHGTHHMEIIEKLIAAGADVCASTTHFDEDSLAGSDLDQKSWNGHALHLAILEGNVDIIELLLKHGADVSANAGFFKRYDGRICGPTALHIALDPQAWYTGDDEDWEDCEDHNEDYLKIARMLIGNGAPVEGVLDQLRVKDIPSFEGFEDVWNKIRGD</sequence>
<evidence type="ECO:0000259" key="4">
    <source>
        <dbReference type="Pfam" id="PF22939"/>
    </source>
</evidence>
<dbReference type="Gene3D" id="1.25.40.20">
    <property type="entry name" value="Ankyrin repeat-containing domain"/>
    <property type="match status" value="5"/>
</dbReference>
<reference evidence="6" key="2">
    <citation type="submission" date="2023-01" db="EMBL/GenBank/DDBJ databases">
        <authorList>
            <person name="Petersen C."/>
        </authorList>
    </citation>
    <scope>NUCLEOTIDE SEQUENCE</scope>
    <source>
        <strain evidence="6">IBT 12815</strain>
    </source>
</reference>
<dbReference type="InterPro" id="IPR036770">
    <property type="entry name" value="Ankyrin_rpt-contain_sf"/>
</dbReference>
<protein>
    <recommendedName>
        <fullName evidence="8">NACHT domain-containing protein</fullName>
    </recommendedName>
</protein>
<feature type="repeat" description="ANK" evidence="3">
    <location>
        <begin position="621"/>
        <end position="653"/>
    </location>
</feature>
<dbReference type="GeneID" id="81588764"/>
<dbReference type="InterPro" id="IPR027417">
    <property type="entry name" value="P-loop_NTPase"/>
</dbReference>
<evidence type="ECO:0008006" key="8">
    <source>
        <dbReference type="Google" id="ProtNLM"/>
    </source>
</evidence>
<dbReference type="Proteomes" id="UP001213799">
    <property type="component" value="Unassembled WGS sequence"/>
</dbReference>
<feature type="repeat" description="ANK" evidence="3">
    <location>
        <begin position="1632"/>
        <end position="1660"/>
    </location>
</feature>
<feature type="repeat" description="ANK" evidence="3">
    <location>
        <begin position="963"/>
        <end position="995"/>
    </location>
</feature>
<feature type="repeat" description="ANK" evidence="3">
    <location>
        <begin position="996"/>
        <end position="1028"/>
    </location>
</feature>
<feature type="domain" description="GPI inositol-deacylase winged helix" evidence="4">
    <location>
        <begin position="435"/>
        <end position="513"/>
    </location>
</feature>
<dbReference type="InterPro" id="IPR002110">
    <property type="entry name" value="Ankyrin_rpt"/>
</dbReference>
<dbReference type="EMBL" id="JAQJAE010000004">
    <property type="protein sequence ID" value="KAJ5597381.1"/>
    <property type="molecule type" value="Genomic_DNA"/>
</dbReference>